<dbReference type="AlphaFoldDB" id="A0A645BKC8"/>
<evidence type="ECO:0000256" key="1">
    <source>
        <dbReference type="SAM" id="Phobius"/>
    </source>
</evidence>
<dbReference type="EMBL" id="VSSQ01019544">
    <property type="protein sequence ID" value="MPM63673.1"/>
    <property type="molecule type" value="Genomic_DNA"/>
</dbReference>
<keyword evidence="1" id="KW-0472">Membrane</keyword>
<gene>
    <name evidence="2" type="ORF">SDC9_110554</name>
</gene>
<keyword evidence="1" id="KW-1133">Transmembrane helix</keyword>
<reference evidence="2" key="1">
    <citation type="submission" date="2019-08" db="EMBL/GenBank/DDBJ databases">
        <authorList>
            <person name="Kucharzyk K."/>
            <person name="Murdoch R.W."/>
            <person name="Higgins S."/>
            <person name="Loffler F."/>
        </authorList>
    </citation>
    <scope>NUCLEOTIDE SEQUENCE</scope>
</reference>
<evidence type="ECO:0000313" key="2">
    <source>
        <dbReference type="EMBL" id="MPM63673.1"/>
    </source>
</evidence>
<name>A0A645BKC8_9ZZZZ</name>
<keyword evidence="1" id="KW-0812">Transmembrane</keyword>
<feature type="transmembrane region" description="Helical" evidence="1">
    <location>
        <begin position="12"/>
        <end position="32"/>
    </location>
</feature>
<sequence>MKISEIAKRIVKTAAGLSAIAVICFALLFFIVKYEIFTLPDFIKEIFVKTPETVPKSEPDEEDIFTVLKSPDAYCDKYTFTELTIKAARSLLSSISEPATFYRESQVTLRDGADEMTSLCKIYKDKEKFKLYISGEDERTVIHSGGKTYIWTSLTGKSVVYNSDSFSYCEETGICDISYFLSEGDNALSEIRLAQTNYGSYLYISFTYEPLNQREEYIISLDYGIVDRAYCYESDKLVYTMKTDKFTPVESLDLDAQAFEIPISK</sequence>
<proteinExistence type="predicted"/>
<comment type="caution">
    <text evidence="2">The sequence shown here is derived from an EMBL/GenBank/DDBJ whole genome shotgun (WGS) entry which is preliminary data.</text>
</comment>
<organism evidence="2">
    <name type="scientific">bioreactor metagenome</name>
    <dbReference type="NCBI Taxonomy" id="1076179"/>
    <lineage>
        <taxon>unclassified sequences</taxon>
        <taxon>metagenomes</taxon>
        <taxon>ecological metagenomes</taxon>
    </lineage>
</organism>
<protein>
    <submittedName>
        <fullName evidence="2">Uncharacterized protein</fullName>
    </submittedName>
</protein>
<accession>A0A645BKC8</accession>